<feature type="transmembrane region" description="Helical" evidence="1">
    <location>
        <begin position="76"/>
        <end position="104"/>
    </location>
</feature>
<keyword evidence="1" id="KW-0812">Transmembrane</keyword>
<dbReference type="EMBL" id="DUJS01000004">
    <property type="protein sequence ID" value="HII70615.1"/>
    <property type="molecule type" value="Genomic_DNA"/>
</dbReference>
<feature type="transmembrane region" description="Helical" evidence="1">
    <location>
        <begin position="137"/>
        <end position="156"/>
    </location>
</feature>
<proteinExistence type="predicted"/>
<keyword evidence="1" id="KW-1133">Transmembrane helix</keyword>
<sequence>MGRFERNLAAMFTEYALISTLQALFWIVLPRTLGPQQFGKLVLLINLAGFLSDPIHQAVAFACSPELLGLGDRERASLCVSAVIVSLMLSFAVASAMLLAITFLPVPEKLRIVSDPWVASGLLVLCMSPVTKVVEPFLLAAGRNVFVVAIALGHAAKVVIPPLLRTSWVGAAICTGLCPLLAGLATLPLVGRPRGWNFAIGYLTRGMVIVVDRLVELGSYAYAVLLTYLLYGSKTSAFVGLGLAAYKFAALTLEAFVPPITLEVGAGEEEQAFRGLRRYLVPASIATAVAIVSCADLAPVVLSTEYGPAVPIVRWFSLPTLLLPYHIALRAYLIGSRRLRLLLVYRTLYASSFFVILHTLTGAFGPVSVPLGLLAALSSAPPMVAMIRRHTVTE</sequence>
<feature type="transmembrane region" description="Helical" evidence="1">
    <location>
        <begin position="279"/>
        <end position="300"/>
    </location>
</feature>
<reference evidence="2" key="1">
    <citation type="journal article" date="2020" name="bioRxiv">
        <title>A rank-normalized archaeal taxonomy based on genome phylogeny resolves widespread incomplete and uneven classifications.</title>
        <authorList>
            <person name="Rinke C."/>
            <person name="Chuvochina M."/>
            <person name="Mussig A.J."/>
            <person name="Chaumeil P.-A."/>
            <person name="Waite D.W."/>
            <person name="Whitman W.B."/>
            <person name="Parks D.H."/>
            <person name="Hugenholtz P."/>
        </authorList>
    </citation>
    <scope>NUCLEOTIDE SEQUENCE</scope>
    <source>
        <strain evidence="2">UBA8853</strain>
    </source>
</reference>
<protein>
    <submittedName>
        <fullName evidence="2">Uncharacterized protein</fullName>
    </submittedName>
</protein>
<dbReference type="AlphaFoldDB" id="A0A832T9J1"/>
<feature type="transmembrane region" description="Helical" evidence="1">
    <location>
        <begin position="12"/>
        <end position="29"/>
    </location>
</feature>
<feature type="transmembrane region" description="Helical" evidence="1">
    <location>
        <begin position="168"/>
        <end position="190"/>
    </location>
</feature>
<comment type="caution">
    <text evidence="2">The sequence shown here is derived from an EMBL/GenBank/DDBJ whole genome shotgun (WGS) entry which is preliminary data.</text>
</comment>
<evidence type="ECO:0000313" key="2">
    <source>
        <dbReference type="EMBL" id="HII70615.1"/>
    </source>
</evidence>
<keyword evidence="1" id="KW-0472">Membrane</keyword>
<name>A0A832T9J1_9EURY</name>
<dbReference type="RefSeq" id="WP_011018614.1">
    <property type="nucleotide sequence ID" value="NZ_DUJS01000004.1"/>
</dbReference>
<gene>
    <name evidence="2" type="ORF">HA336_05220</name>
</gene>
<evidence type="ECO:0000313" key="3">
    <source>
        <dbReference type="Proteomes" id="UP000619545"/>
    </source>
</evidence>
<dbReference type="Proteomes" id="UP000619545">
    <property type="component" value="Unassembled WGS sequence"/>
</dbReference>
<evidence type="ECO:0000256" key="1">
    <source>
        <dbReference type="SAM" id="Phobius"/>
    </source>
</evidence>
<organism evidence="2 3">
    <name type="scientific">Methanopyrus kandleri</name>
    <dbReference type="NCBI Taxonomy" id="2320"/>
    <lineage>
        <taxon>Archaea</taxon>
        <taxon>Methanobacteriati</taxon>
        <taxon>Methanobacteriota</taxon>
        <taxon>Methanomada group</taxon>
        <taxon>Methanopyri</taxon>
        <taxon>Methanopyrales</taxon>
        <taxon>Methanopyraceae</taxon>
        <taxon>Methanopyrus</taxon>
    </lineage>
</organism>
<dbReference type="GeneID" id="1477545"/>
<feature type="transmembrane region" description="Helical" evidence="1">
    <location>
        <begin position="312"/>
        <end position="329"/>
    </location>
</feature>
<accession>A0A832T9J1</accession>